<gene>
    <name evidence="3" type="ORF">GQS65_17365</name>
</gene>
<reference evidence="3 4" key="1">
    <citation type="submission" date="2019-12" db="EMBL/GenBank/DDBJ databases">
        <title>Halocatena pleomorpha gen. nov. sp. nov., an extremely halophilic archaeon of family Halobacteriaceae isolated from saltpan soil.</title>
        <authorList>
            <person name="Pal Y."/>
            <person name="Verma A."/>
            <person name="Krishnamurthi S."/>
            <person name="Kumar P."/>
        </authorList>
    </citation>
    <scope>NUCLEOTIDE SEQUENCE [LARGE SCALE GENOMIC DNA]</scope>
    <source>
        <strain evidence="3 4">JCM 16495</strain>
    </source>
</reference>
<dbReference type="EMBL" id="WSZK01000033">
    <property type="protein sequence ID" value="MWG36229.1"/>
    <property type="molecule type" value="Genomic_DNA"/>
</dbReference>
<organism evidence="3 4">
    <name type="scientific">Halomarina oriensis</name>
    <dbReference type="NCBI Taxonomy" id="671145"/>
    <lineage>
        <taxon>Archaea</taxon>
        <taxon>Methanobacteriati</taxon>
        <taxon>Methanobacteriota</taxon>
        <taxon>Stenosarchaea group</taxon>
        <taxon>Halobacteria</taxon>
        <taxon>Halobacteriales</taxon>
        <taxon>Natronomonadaceae</taxon>
        <taxon>Halomarina</taxon>
    </lineage>
</organism>
<proteinExistence type="predicted"/>
<evidence type="ECO:0000313" key="3">
    <source>
        <dbReference type="EMBL" id="MWG36229.1"/>
    </source>
</evidence>
<keyword evidence="4" id="KW-1185">Reference proteome</keyword>
<feature type="transmembrane region" description="Helical" evidence="2">
    <location>
        <begin position="235"/>
        <end position="258"/>
    </location>
</feature>
<dbReference type="AlphaFoldDB" id="A0A6B0GRH3"/>
<feature type="compositionally biased region" description="Polar residues" evidence="1">
    <location>
        <begin position="52"/>
        <end position="61"/>
    </location>
</feature>
<evidence type="ECO:0000313" key="4">
    <source>
        <dbReference type="Proteomes" id="UP000451471"/>
    </source>
</evidence>
<feature type="region of interest" description="Disordered" evidence="1">
    <location>
        <begin position="35"/>
        <end position="77"/>
    </location>
</feature>
<name>A0A6B0GRH3_9EURY</name>
<keyword evidence="2" id="KW-0472">Membrane</keyword>
<dbReference type="RefSeq" id="WP_158205893.1">
    <property type="nucleotide sequence ID" value="NZ_WSZK01000033.1"/>
</dbReference>
<dbReference type="OrthoDB" id="238650at2157"/>
<protein>
    <submittedName>
        <fullName evidence="3">Uncharacterized protein</fullName>
    </submittedName>
</protein>
<keyword evidence="2" id="KW-1133">Transmembrane helix</keyword>
<dbReference type="Proteomes" id="UP000451471">
    <property type="component" value="Unassembled WGS sequence"/>
</dbReference>
<evidence type="ECO:0000256" key="2">
    <source>
        <dbReference type="SAM" id="Phobius"/>
    </source>
</evidence>
<evidence type="ECO:0000256" key="1">
    <source>
        <dbReference type="SAM" id="MobiDB-lite"/>
    </source>
</evidence>
<accession>A0A6B0GRH3</accession>
<sequence length="441" mass="47397">MIRNPLSRASIRWALVLLVLVSGAFATPAAALDYQQDSSTTTPTPTTPTPVAENNSTNSTYRYGETPDSGRPDAASRARITPVEFSEPFLTVETTQRDEAFNTTGPFVVLDVDEPLEAARISQPKASADVLAGGQQVRVEYDDDAAGDSEASLYTLELFFTDGSSTNVSLYAQKTDVSVAAARLEDKEPVLAELCEDAEAKGYECTNEGMENYLDFIQERADLIDSWLGQKAMQALAIIVAAGTNPILWAVVLGLLVLAGKFLAGKYGGILDIVNNDPGKARRTIDQLKSANERQVQTANEESLRDVPAIGSDAVYWEDGLGTFSPAQLANLAARGHVKRDETGETQVVHYGVEDLTVESLRNGKSWLEPVHRNGNMTVVQALGQVKSVCEYMGSQYGQSHRYGEAAQRLEVLIDNVKLESGVGGSLPSTTGRAGGVPSDD</sequence>
<keyword evidence="2" id="KW-0812">Transmembrane</keyword>
<comment type="caution">
    <text evidence="3">The sequence shown here is derived from an EMBL/GenBank/DDBJ whole genome shotgun (WGS) entry which is preliminary data.</text>
</comment>